<proteinExistence type="predicted"/>
<reference evidence="1" key="1">
    <citation type="journal article" date="2014" name="Front. Microbiol.">
        <title>High frequency of phylogenetically diverse reductive dehalogenase-homologous genes in deep subseafloor sedimentary metagenomes.</title>
        <authorList>
            <person name="Kawai M."/>
            <person name="Futagami T."/>
            <person name="Toyoda A."/>
            <person name="Takaki Y."/>
            <person name="Nishi S."/>
            <person name="Hori S."/>
            <person name="Arai W."/>
            <person name="Tsubouchi T."/>
            <person name="Morono Y."/>
            <person name="Uchiyama I."/>
            <person name="Ito T."/>
            <person name="Fujiyama A."/>
            <person name="Inagaki F."/>
            <person name="Takami H."/>
        </authorList>
    </citation>
    <scope>NUCLEOTIDE SEQUENCE</scope>
    <source>
        <strain evidence="1">Expedition CK06-06</strain>
    </source>
</reference>
<accession>X1K1F3</accession>
<dbReference type="SUPFAM" id="SSF75005">
    <property type="entry name" value="Arabinanase/levansucrase/invertase"/>
    <property type="match status" value="1"/>
</dbReference>
<protein>
    <submittedName>
        <fullName evidence="1">Uncharacterized protein</fullName>
    </submittedName>
</protein>
<name>X1K1F3_9ZZZZ</name>
<sequence length="249" mass="27798">AMSGGLDGLSRFSISLEKASLVGFAWTNISHDLEFGWVKLGIDPPDLKASFHARVPWIDLPCRFEVGQGIVDLKAQFTPLRSIPGPVAFGPILVEAAVTDAVRFPFQRKSFYALGRMWMFYTDGTNMRFSSSQDGFRWKTPETVRAAADGEDFSVVEQNGYVHYAYSSYNLSGDLYYRRGLLASDGSISWDAERNAVSTSKFIAWPCIGIDSTDHPWIGYRWNLGSAQSGPYKVQFVRSTKNDGTWTTD</sequence>
<dbReference type="AlphaFoldDB" id="X1K1F3"/>
<feature type="non-terminal residue" evidence="1">
    <location>
        <position position="1"/>
    </location>
</feature>
<comment type="caution">
    <text evidence="1">The sequence shown here is derived from an EMBL/GenBank/DDBJ whole genome shotgun (WGS) entry which is preliminary data.</text>
</comment>
<dbReference type="InterPro" id="IPR023296">
    <property type="entry name" value="Glyco_hydro_beta-prop_sf"/>
</dbReference>
<feature type="non-terminal residue" evidence="1">
    <location>
        <position position="249"/>
    </location>
</feature>
<dbReference type="EMBL" id="BARU01037381">
    <property type="protein sequence ID" value="GAH87480.1"/>
    <property type="molecule type" value="Genomic_DNA"/>
</dbReference>
<evidence type="ECO:0000313" key="1">
    <source>
        <dbReference type="EMBL" id="GAH87480.1"/>
    </source>
</evidence>
<gene>
    <name evidence="1" type="ORF">S03H2_58262</name>
</gene>
<organism evidence="1">
    <name type="scientific">marine sediment metagenome</name>
    <dbReference type="NCBI Taxonomy" id="412755"/>
    <lineage>
        <taxon>unclassified sequences</taxon>
        <taxon>metagenomes</taxon>
        <taxon>ecological metagenomes</taxon>
    </lineage>
</organism>